<evidence type="ECO:0000313" key="3">
    <source>
        <dbReference type="EMBL" id="ORZ01086.1"/>
    </source>
</evidence>
<dbReference type="FunCoup" id="A0A1X2HQB4">
    <property type="interactions" value="227"/>
</dbReference>
<dbReference type="InterPro" id="IPR014485">
    <property type="entry name" value="Pesterase_C1039"/>
</dbReference>
<dbReference type="SUPFAM" id="SSF56300">
    <property type="entry name" value="Metallo-dependent phosphatases"/>
    <property type="match status" value="1"/>
</dbReference>
<evidence type="ECO:0000256" key="1">
    <source>
        <dbReference type="SAM" id="SignalP"/>
    </source>
</evidence>
<evidence type="ECO:0000313" key="4">
    <source>
        <dbReference type="Proteomes" id="UP000242180"/>
    </source>
</evidence>
<feature type="chain" id="PRO_5013367012" evidence="1">
    <location>
        <begin position="20"/>
        <end position="596"/>
    </location>
</feature>
<protein>
    <submittedName>
        <fullName evidence="3">Metallo-dependent phosphatase-like protein</fullName>
    </submittedName>
</protein>
<comment type="caution">
    <text evidence="3">The sequence shown here is derived from an EMBL/GenBank/DDBJ whole genome shotgun (WGS) entry which is preliminary data.</text>
</comment>
<dbReference type="GO" id="GO:0019677">
    <property type="term" value="P:NAD+ catabolic process"/>
    <property type="evidence" value="ECO:0007669"/>
    <property type="project" value="EnsemblFungi"/>
</dbReference>
<evidence type="ECO:0000259" key="2">
    <source>
        <dbReference type="Pfam" id="PF21953"/>
    </source>
</evidence>
<dbReference type="Proteomes" id="UP000242180">
    <property type="component" value="Unassembled WGS sequence"/>
</dbReference>
<dbReference type="Gene3D" id="3.90.780.10">
    <property type="entry name" value="5'-Nucleotidase, C-terminal domain"/>
    <property type="match status" value="1"/>
</dbReference>
<dbReference type="InterPro" id="IPR036907">
    <property type="entry name" value="5'-Nucleotdase_C_sf"/>
</dbReference>
<reference evidence="3 4" key="1">
    <citation type="submission" date="2016-07" db="EMBL/GenBank/DDBJ databases">
        <title>Pervasive Adenine N6-methylation of Active Genes in Fungi.</title>
        <authorList>
            <consortium name="DOE Joint Genome Institute"/>
            <person name="Mondo S.J."/>
            <person name="Dannebaum R.O."/>
            <person name="Kuo R.C."/>
            <person name="Labutti K."/>
            <person name="Haridas S."/>
            <person name="Kuo A."/>
            <person name="Salamov A."/>
            <person name="Ahrendt S.R."/>
            <person name="Lipzen A."/>
            <person name="Sullivan W."/>
            <person name="Andreopoulos W.B."/>
            <person name="Clum A."/>
            <person name="Lindquist E."/>
            <person name="Daum C."/>
            <person name="Ramamoorthy G.K."/>
            <person name="Gryganskyi A."/>
            <person name="Culley D."/>
            <person name="Magnuson J.K."/>
            <person name="James T.Y."/>
            <person name="O'Malley M.A."/>
            <person name="Stajich J.E."/>
            <person name="Spatafora J.W."/>
            <person name="Visel A."/>
            <person name="Grigoriev I.V."/>
        </authorList>
    </citation>
    <scope>NUCLEOTIDE SEQUENCE [LARGE SCALE GENOMIC DNA]</scope>
    <source>
        <strain evidence="3 4">NRRL 2496</strain>
    </source>
</reference>
<dbReference type="CDD" id="cd07407">
    <property type="entry name" value="MPP_YHR202W_N"/>
    <property type="match status" value="1"/>
</dbReference>
<proteinExistence type="predicted"/>
<dbReference type="InterPro" id="IPR053828">
    <property type="entry name" value="Nucleosidase_C"/>
</dbReference>
<feature type="signal peptide" evidence="1">
    <location>
        <begin position="1"/>
        <end position="19"/>
    </location>
</feature>
<dbReference type="SUPFAM" id="SSF55816">
    <property type="entry name" value="5'-nucleotidase (syn. UDP-sugar hydrolase), C-terminal domain"/>
    <property type="match status" value="1"/>
</dbReference>
<organism evidence="3 4">
    <name type="scientific">Syncephalastrum racemosum</name>
    <name type="common">Filamentous fungus</name>
    <dbReference type="NCBI Taxonomy" id="13706"/>
    <lineage>
        <taxon>Eukaryota</taxon>
        <taxon>Fungi</taxon>
        <taxon>Fungi incertae sedis</taxon>
        <taxon>Mucoromycota</taxon>
        <taxon>Mucoromycotina</taxon>
        <taxon>Mucoromycetes</taxon>
        <taxon>Mucorales</taxon>
        <taxon>Syncephalastraceae</taxon>
        <taxon>Syncephalastrum</taxon>
    </lineage>
</organism>
<keyword evidence="4" id="KW-1185">Reference proteome</keyword>
<dbReference type="GO" id="GO:0016787">
    <property type="term" value="F:hydrolase activity"/>
    <property type="evidence" value="ECO:0007669"/>
    <property type="project" value="InterPro"/>
</dbReference>
<dbReference type="OrthoDB" id="7722975at2759"/>
<sequence length="596" mass="67781">MRPQRQLGVLLCCAVAVSAIERREQPNVPTTPDAQLSPLTWGDANFIQTTDIHGWLEGHVLEPSYNGDLGDFYSFVVRMKQKARKLKKDLFIVDTGDTHDGNGLSDTTDPKGLVSQPMLTHIPYDILSIGNHELYANEITQDVYHNFVPHWRGRYLTSNVYIKDAHSNQTVPIGEKYTYFTGEFGTRVLAFGFLFDFTGNGNVSVVHKAADAVKETWFSEALLAHTPDMIALIGHTGVRMQEFKTVIKAIRQYYPYLPIAVLGGHTHIRDFAIYDGWAAGIESGRYMETIGFFSVEGIAGSKRFVHSHGYHASTRPSNLTFHRRYLDQNRKTYLYHTDTTEQTKHLDFDTSLGQEITRNITKWRENLRILEPVACAPQDYYMSSVPATHNQSIFKLLTEEVLPNIIRDEARPNPAYIIMNSGGLRYDIYKGNFTLDMVYQITPFVDSFKYIADVPYDAISQILDKMNNQNNTGGYKMKKRSRYDDDYKQHRITNEYSNLTPGYTTKDDLGSDGDDTKHSRIPYYAAETFIATPLPKNDTGASYDLVFTDFVESMAVPTLKALTAKNWTVHPSYGDPGVTANNMWIRYAEKFWPRCG</sequence>
<dbReference type="Gene3D" id="3.60.21.10">
    <property type="match status" value="1"/>
</dbReference>
<dbReference type="Pfam" id="PF21953">
    <property type="entry name" value="NadN_nucleosid_C"/>
    <property type="match status" value="1"/>
</dbReference>
<dbReference type="AlphaFoldDB" id="A0A1X2HQB4"/>
<dbReference type="PIRSF" id="PIRSF017316">
    <property type="entry name" value="Pesterase_C1039"/>
    <property type="match status" value="1"/>
</dbReference>
<dbReference type="GO" id="GO:0005829">
    <property type="term" value="C:cytosol"/>
    <property type="evidence" value="ECO:0007669"/>
    <property type="project" value="EnsemblFungi"/>
</dbReference>
<feature type="domain" description="Putative 5'-nucleotidase C-terminal" evidence="2">
    <location>
        <begin position="379"/>
        <end position="554"/>
    </location>
</feature>
<name>A0A1X2HQB4_SYNRA</name>
<dbReference type="PANTHER" id="PTHR11575">
    <property type="entry name" value="5'-NUCLEOTIDASE-RELATED"/>
    <property type="match status" value="1"/>
</dbReference>
<keyword evidence="1" id="KW-0732">Signal</keyword>
<dbReference type="InterPro" id="IPR041823">
    <property type="entry name" value="YHR202W_N"/>
</dbReference>
<dbReference type="FunFam" id="3.60.21.10:FF:000043">
    <property type="entry name" value="Ser/Thr protein phosphatase family"/>
    <property type="match status" value="1"/>
</dbReference>
<dbReference type="GO" id="GO:0005576">
    <property type="term" value="C:extracellular region"/>
    <property type="evidence" value="ECO:0007669"/>
    <property type="project" value="EnsemblFungi"/>
</dbReference>
<dbReference type="STRING" id="13706.A0A1X2HQB4"/>
<dbReference type="InParanoid" id="A0A1X2HQB4"/>
<dbReference type="InterPro" id="IPR006179">
    <property type="entry name" value="5_nucleotidase/apyrase"/>
</dbReference>
<accession>A0A1X2HQB4</accession>
<dbReference type="InterPro" id="IPR029052">
    <property type="entry name" value="Metallo-depent_PP-like"/>
</dbReference>
<dbReference type="OMA" id="DWNRNTF"/>
<dbReference type="EMBL" id="MCGN01000002">
    <property type="protein sequence ID" value="ORZ01086.1"/>
    <property type="molecule type" value="Genomic_DNA"/>
</dbReference>
<dbReference type="PANTHER" id="PTHR11575:SF22">
    <property type="entry name" value="ADL392WP"/>
    <property type="match status" value="1"/>
</dbReference>
<gene>
    <name evidence="3" type="ORF">BCR43DRAFT_486363</name>
</gene>